<proteinExistence type="predicted"/>
<accession>A0A0F9MEP2</accession>
<dbReference type="SUPFAM" id="SSF54862">
    <property type="entry name" value="4Fe-4S ferredoxins"/>
    <property type="match status" value="1"/>
</dbReference>
<dbReference type="InterPro" id="IPR007160">
    <property type="entry name" value="DUF362"/>
</dbReference>
<sequence length="401" mass="44663">MSSTKSKVYFGSVQHGSFLPFASFAAKVDKITELLIEQTKIVKRNKVAIKMHLGFNDGYQTVPVFFVRRIVEKIKKIGAFPFITDNPTAVYNAVNRGYTQETCGCPLIPITGVKDGYITPVEINFKGVDTLDLGGVLKDADALIDLSHAKGHGACGYGGAIKNLALGGYSGGTRWMKIHGISQFDKYWDKEKGTPEHAKRLVEACPYKALRYDAANNNLIRNYHDCHQCFTCLEIDSEIGAVKVPRESYTAFQEMLAIASSKVLETFNPEKVFYLNFALQITTYCDCMGTGQPPVINDIGVLGSKDIVSIEYATLDLIKKEGLIEKNIPPFLKHINLDKDKDLHPFSRLHGPYKDPYESARFLEKMGKGTSQYELIEILSPEEVSKMKAPAKVFEGEPSFF</sequence>
<gene>
    <name evidence="2" type="ORF">LCGC14_1098620</name>
</gene>
<dbReference type="EMBL" id="LAZR01004933">
    <property type="protein sequence ID" value="KKN04324.1"/>
    <property type="molecule type" value="Genomic_DNA"/>
</dbReference>
<evidence type="ECO:0000259" key="1">
    <source>
        <dbReference type="Pfam" id="PF04015"/>
    </source>
</evidence>
<comment type="caution">
    <text evidence="2">The sequence shown here is derived from an EMBL/GenBank/DDBJ whole genome shotgun (WGS) entry which is preliminary data.</text>
</comment>
<dbReference type="Pfam" id="PF04015">
    <property type="entry name" value="DUF362"/>
    <property type="match status" value="1"/>
</dbReference>
<feature type="domain" description="DUF362" evidence="1">
    <location>
        <begin position="47"/>
        <end position="315"/>
    </location>
</feature>
<name>A0A0F9MEP2_9ZZZZ</name>
<reference evidence="2" key="1">
    <citation type="journal article" date="2015" name="Nature">
        <title>Complex archaea that bridge the gap between prokaryotes and eukaryotes.</title>
        <authorList>
            <person name="Spang A."/>
            <person name="Saw J.H."/>
            <person name="Jorgensen S.L."/>
            <person name="Zaremba-Niedzwiedzka K."/>
            <person name="Martijn J."/>
            <person name="Lind A.E."/>
            <person name="van Eijk R."/>
            <person name="Schleper C."/>
            <person name="Guy L."/>
            <person name="Ettema T.J."/>
        </authorList>
    </citation>
    <scope>NUCLEOTIDE SEQUENCE</scope>
</reference>
<organism evidence="2">
    <name type="scientific">marine sediment metagenome</name>
    <dbReference type="NCBI Taxonomy" id="412755"/>
    <lineage>
        <taxon>unclassified sequences</taxon>
        <taxon>metagenomes</taxon>
        <taxon>ecological metagenomes</taxon>
    </lineage>
</organism>
<dbReference type="AlphaFoldDB" id="A0A0F9MEP2"/>
<evidence type="ECO:0000313" key="2">
    <source>
        <dbReference type="EMBL" id="KKN04324.1"/>
    </source>
</evidence>
<protein>
    <recommendedName>
        <fullName evidence="1">DUF362 domain-containing protein</fullName>
    </recommendedName>
</protein>